<dbReference type="Pfam" id="PF13432">
    <property type="entry name" value="TPR_16"/>
    <property type="match status" value="2"/>
</dbReference>
<proteinExistence type="predicted"/>
<accession>A0ABV9PZP4</accession>
<dbReference type="EC" id="2.4.-.-" evidence="3"/>
<dbReference type="Pfam" id="PF00535">
    <property type="entry name" value="Glycos_transf_2"/>
    <property type="match status" value="1"/>
</dbReference>
<evidence type="ECO:0000259" key="2">
    <source>
        <dbReference type="Pfam" id="PF00535"/>
    </source>
</evidence>
<dbReference type="Gene3D" id="1.25.40.10">
    <property type="entry name" value="Tetratricopeptide repeat domain"/>
    <property type="match status" value="3"/>
</dbReference>
<keyword evidence="1" id="KW-0802">TPR repeat</keyword>
<organism evidence="3 4">
    <name type="scientific">Effusibacillus consociatus</name>
    <dbReference type="NCBI Taxonomy" id="1117041"/>
    <lineage>
        <taxon>Bacteria</taxon>
        <taxon>Bacillati</taxon>
        <taxon>Bacillota</taxon>
        <taxon>Bacilli</taxon>
        <taxon>Bacillales</taxon>
        <taxon>Alicyclobacillaceae</taxon>
        <taxon>Effusibacillus</taxon>
    </lineage>
</organism>
<dbReference type="InterPro" id="IPR011990">
    <property type="entry name" value="TPR-like_helical_dom_sf"/>
</dbReference>
<feature type="repeat" description="TPR" evidence="1">
    <location>
        <begin position="324"/>
        <end position="357"/>
    </location>
</feature>
<dbReference type="Pfam" id="PF13181">
    <property type="entry name" value="TPR_8"/>
    <property type="match status" value="1"/>
</dbReference>
<dbReference type="Gene3D" id="3.90.550.10">
    <property type="entry name" value="Spore Coat Polysaccharide Biosynthesis Protein SpsA, Chain A"/>
    <property type="match status" value="1"/>
</dbReference>
<dbReference type="Proteomes" id="UP001596002">
    <property type="component" value="Unassembled WGS sequence"/>
</dbReference>
<sequence>MARNKPLLTLCMVVKNEELLLPRCLQSVQGLVDEIIVVDTGSTDRTKEIARQAGAIVVDEPWQNDFSKPLNRALREAKGEWILRLDGDEELYQEDKAKLRKLLKNRDTEAYILQIVNLVNDRNLVEEEISSFVRLFRNRPMYRFEGVIHEQIVPSILSAHPKAVIRHAPVRIKHYGYLKEISDPKKKEERNRELTLKAIRQDPENGYLRYYMGIEYRRQNNREEAVLQFAEAMKYLDLAMPWAPRCVQAYAITLMEMRRWNEAKSILEKGIGWYPDYTDLVYLRGVVHFEQGENLDAVAAFSKCIRMGDPPETKYVVMKGMGGYKSYYALGQVYEKIGNIQQSLEAYEKSYKMFPQHIQPLYHITGHLLQLQPIHAIQQYLEAIMPFPNREKYPVIADIFLSLRQYEATEKYIKELQEDDPSFQFRYLLGGCYRKRGQYREAIQVLQQVPVTSPFYVEAQLQLCAANMYLNERDQAAEIMHNLNADEKLYGRLALLFLEDAKDVIDQGIRLFPNVPFLQKEKEKIEEAIRNVGG</sequence>
<evidence type="ECO:0000313" key="4">
    <source>
        <dbReference type="Proteomes" id="UP001596002"/>
    </source>
</evidence>
<dbReference type="InterPro" id="IPR001173">
    <property type="entry name" value="Glyco_trans_2-like"/>
</dbReference>
<evidence type="ECO:0000256" key="1">
    <source>
        <dbReference type="PROSITE-ProRule" id="PRU00339"/>
    </source>
</evidence>
<comment type="caution">
    <text evidence="3">The sequence shown here is derived from an EMBL/GenBank/DDBJ whole genome shotgun (WGS) entry which is preliminary data.</text>
</comment>
<dbReference type="InterPro" id="IPR019734">
    <property type="entry name" value="TPR_rpt"/>
</dbReference>
<dbReference type="GO" id="GO:0016757">
    <property type="term" value="F:glycosyltransferase activity"/>
    <property type="evidence" value="ECO:0007669"/>
    <property type="project" value="UniProtKB-KW"/>
</dbReference>
<keyword evidence="3" id="KW-0808">Transferase</keyword>
<dbReference type="SMART" id="SM00028">
    <property type="entry name" value="TPR"/>
    <property type="match status" value="4"/>
</dbReference>
<dbReference type="RefSeq" id="WP_380025195.1">
    <property type="nucleotide sequence ID" value="NZ_JBHSHC010000052.1"/>
</dbReference>
<dbReference type="PANTHER" id="PTHR43630:SF2">
    <property type="entry name" value="GLYCOSYLTRANSFERASE"/>
    <property type="match status" value="1"/>
</dbReference>
<dbReference type="PROSITE" id="PS50005">
    <property type="entry name" value="TPR"/>
    <property type="match status" value="1"/>
</dbReference>
<keyword evidence="3" id="KW-0328">Glycosyltransferase</keyword>
<protein>
    <submittedName>
        <fullName evidence="3">Glycosyltransferase</fullName>
        <ecNumber evidence="3">2.4.-.-</ecNumber>
    </submittedName>
</protein>
<gene>
    <name evidence="3" type="ORF">ACFO8Q_07855</name>
</gene>
<dbReference type="InterPro" id="IPR029044">
    <property type="entry name" value="Nucleotide-diphossugar_trans"/>
</dbReference>
<dbReference type="PROSITE" id="PS50293">
    <property type="entry name" value="TPR_REGION"/>
    <property type="match status" value="1"/>
</dbReference>
<dbReference type="CDD" id="cd02511">
    <property type="entry name" value="Beta4Glucosyltransferase"/>
    <property type="match status" value="1"/>
</dbReference>
<reference evidence="4" key="1">
    <citation type="journal article" date="2019" name="Int. J. Syst. Evol. Microbiol.">
        <title>The Global Catalogue of Microorganisms (GCM) 10K type strain sequencing project: providing services to taxonomists for standard genome sequencing and annotation.</title>
        <authorList>
            <consortium name="The Broad Institute Genomics Platform"/>
            <consortium name="The Broad Institute Genome Sequencing Center for Infectious Disease"/>
            <person name="Wu L."/>
            <person name="Ma J."/>
        </authorList>
    </citation>
    <scope>NUCLEOTIDE SEQUENCE [LARGE SCALE GENOMIC DNA]</scope>
    <source>
        <strain evidence="4">WYCCWR 12678</strain>
    </source>
</reference>
<dbReference type="SUPFAM" id="SSF53448">
    <property type="entry name" value="Nucleotide-diphospho-sugar transferases"/>
    <property type="match status" value="1"/>
</dbReference>
<feature type="domain" description="Glycosyltransferase 2-like" evidence="2">
    <location>
        <begin position="10"/>
        <end position="126"/>
    </location>
</feature>
<dbReference type="EMBL" id="JBHSHC010000052">
    <property type="protein sequence ID" value="MFC4767275.1"/>
    <property type="molecule type" value="Genomic_DNA"/>
</dbReference>
<keyword evidence="4" id="KW-1185">Reference proteome</keyword>
<dbReference type="SUPFAM" id="SSF48452">
    <property type="entry name" value="TPR-like"/>
    <property type="match status" value="1"/>
</dbReference>
<evidence type="ECO:0000313" key="3">
    <source>
        <dbReference type="EMBL" id="MFC4767275.1"/>
    </source>
</evidence>
<dbReference type="PANTHER" id="PTHR43630">
    <property type="entry name" value="POLY-BETA-1,6-N-ACETYL-D-GLUCOSAMINE SYNTHASE"/>
    <property type="match status" value="1"/>
</dbReference>
<name>A0ABV9PZP4_9BACL</name>